<reference evidence="1 2" key="1">
    <citation type="submission" date="2024-10" db="EMBL/GenBank/DDBJ databases">
        <title>The Natural Products Discovery Center: Release of the First 8490 Sequenced Strains for Exploring Actinobacteria Biosynthetic Diversity.</title>
        <authorList>
            <person name="Kalkreuter E."/>
            <person name="Kautsar S.A."/>
            <person name="Yang D."/>
            <person name="Bader C.D."/>
            <person name="Teijaro C.N."/>
            <person name="Fluegel L."/>
            <person name="Davis C.M."/>
            <person name="Simpson J.R."/>
            <person name="Lauterbach L."/>
            <person name="Steele A.D."/>
            <person name="Gui C."/>
            <person name="Meng S."/>
            <person name="Li G."/>
            <person name="Viehrig K."/>
            <person name="Ye F."/>
            <person name="Su P."/>
            <person name="Kiefer A.F."/>
            <person name="Nichols A."/>
            <person name="Cepeda A.J."/>
            <person name="Yan W."/>
            <person name="Fan B."/>
            <person name="Jiang Y."/>
            <person name="Adhikari A."/>
            <person name="Zheng C.-J."/>
            <person name="Schuster L."/>
            <person name="Cowan T.M."/>
            <person name="Smanski M.J."/>
            <person name="Chevrette M.G."/>
            <person name="De Carvalho L.P.S."/>
            <person name="Shen B."/>
        </authorList>
    </citation>
    <scope>NUCLEOTIDE SEQUENCE [LARGE SCALE GENOMIC DNA]</scope>
    <source>
        <strain evidence="1 2">NPDC004119</strain>
    </source>
</reference>
<evidence type="ECO:0000313" key="2">
    <source>
        <dbReference type="Proteomes" id="UP001601442"/>
    </source>
</evidence>
<dbReference type="RefSeq" id="WP_387395934.1">
    <property type="nucleotide sequence ID" value="NZ_JBIAMT010000003.1"/>
</dbReference>
<gene>
    <name evidence="1" type="ORF">ACFYU5_18880</name>
</gene>
<dbReference type="EMBL" id="JBIAMT010000003">
    <property type="protein sequence ID" value="MFF0498478.1"/>
    <property type="molecule type" value="Genomic_DNA"/>
</dbReference>
<proteinExistence type="predicted"/>
<sequence length="131" mass="14683">MSYTAKDLESVLENYEADEPYEYTRSDGTIVRGDHHYESWDGLEERLDRAGSSIALADIGTLRLIENIGGEGEGDYAALIFTVTDAAGNTRLFRKEGYYASFHGTDWDGTFAEVEAYEKTVTDYREIKSNG</sequence>
<comment type="caution">
    <text evidence="1">The sequence shown here is derived from an EMBL/GenBank/DDBJ whole genome shotgun (WGS) entry which is preliminary data.</text>
</comment>
<organism evidence="1 2">
    <name type="scientific">Nocardia aobensis</name>
    <dbReference type="NCBI Taxonomy" id="257277"/>
    <lineage>
        <taxon>Bacteria</taxon>
        <taxon>Bacillati</taxon>
        <taxon>Actinomycetota</taxon>
        <taxon>Actinomycetes</taxon>
        <taxon>Mycobacteriales</taxon>
        <taxon>Nocardiaceae</taxon>
        <taxon>Nocardia</taxon>
    </lineage>
</organism>
<evidence type="ECO:0000313" key="1">
    <source>
        <dbReference type="EMBL" id="MFF0498478.1"/>
    </source>
</evidence>
<keyword evidence="2" id="KW-1185">Reference proteome</keyword>
<name>A0ABW6P5Q0_9NOCA</name>
<protein>
    <recommendedName>
        <fullName evidence="3">SnoaL-like domain-containing protein</fullName>
    </recommendedName>
</protein>
<accession>A0ABW6P5Q0</accession>
<dbReference type="Proteomes" id="UP001601442">
    <property type="component" value="Unassembled WGS sequence"/>
</dbReference>
<evidence type="ECO:0008006" key="3">
    <source>
        <dbReference type="Google" id="ProtNLM"/>
    </source>
</evidence>